<evidence type="ECO:0000259" key="2">
    <source>
        <dbReference type="Pfam" id="PF13828"/>
    </source>
</evidence>
<dbReference type="RefSeq" id="WP_306961727.1">
    <property type="nucleotide sequence ID" value="NZ_JAUSRG010000006.1"/>
</dbReference>
<keyword evidence="1" id="KW-1133">Transmembrane helix</keyword>
<dbReference type="EMBL" id="JAUSTF010000001">
    <property type="protein sequence ID" value="MDQ0178663.1"/>
    <property type="molecule type" value="Genomic_DNA"/>
</dbReference>
<evidence type="ECO:0000313" key="4">
    <source>
        <dbReference type="EMBL" id="MDQ0178663.1"/>
    </source>
</evidence>
<feature type="domain" description="DUF4190" evidence="2">
    <location>
        <begin position="21"/>
        <end position="74"/>
    </location>
</feature>
<dbReference type="Pfam" id="PF13828">
    <property type="entry name" value="DUF4190"/>
    <property type="match status" value="1"/>
</dbReference>
<sequence length="87" mass="9071">MRPSTQCAVSGTVAVDKTNVLAILSLVFGVMGGIAAIPLGHIALVQIRRTGESGRGMALAGLALAYAWVALCLVYFTYVASLFSQIK</sequence>
<name>A0AAW8DIE0_9MICC</name>
<evidence type="ECO:0000313" key="5">
    <source>
        <dbReference type="Proteomes" id="UP001230951"/>
    </source>
</evidence>
<dbReference type="Proteomes" id="UP001230951">
    <property type="component" value="Unassembled WGS sequence"/>
</dbReference>
<organism evidence="3 6">
    <name type="scientific">Arthrobacter bambusae</name>
    <dbReference type="NCBI Taxonomy" id="1338426"/>
    <lineage>
        <taxon>Bacteria</taxon>
        <taxon>Bacillati</taxon>
        <taxon>Actinomycetota</taxon>
        <taxon>Actinomycetes</taxon>
        <taxon>Micrococcales</taxon>
        <taxon>Micrococcaceae</taxon>
        <taxon>Arthrobacter</taxon>
    </lineage>
</organism>
<accession>A0AAW8DIE0</accession>
<proteinExistence type="predicted"/>
<evidence type="ECO:0000256" key="1">
    <source>
        <dbReference type="SAM" id="Phobius"/>
    </source>
</evidence>
<reference evidence="3 5" key="1">
    <citation type="submission" date="2023-07" db="EMBL/GenBank/DDBJ databases">
        <title>Sorghum-associated microbial communities from plants grown in Nebraska, USA.</title>
        <authorList>
            <person name="Schachtman D."/>
        </authorList>
    </citation>
    <scope>NUCLEOTIDE SEQUENCE</scope>
    <source>
        <strain evidence="3">DS1006</strain>
        <strain evidence="4 5">DS1016</strain>
    </source>
</reference>
<gene>
    <name evidence="3" type="ORF">J2S90_002568</name>
    <name evidence="4" type="ORF">J2S93_000070</name>
</gene>
<protein>
    <submittedName>
        <fullName evidence="3">ABC-type antimicrobial peptide transport system permease subunit</fullName>
    </submittedName>
</protein>
<feature type="transmembrane region" description="Helical" evidence="1">
    <location>
        <begin position="57"/>
        <end position="78"/>
    </location>
</feature>
<keyword evidence="1" id="KW-0472">Membrane</keyword>
<dbReference type="Proteomes" id="UP001242995">
    <property type="component" value="Unassembled WGS sequence"/>
</dbReference>
<evidence type="ECO:0000313" key="3">
    <source>
        <dbReference type="EMBL" id="MDP9905597.1"/>
    </source>
</evidence>
<dbReference type="InterPro" id="IPR025241">
    <property type="entry name" value="DUF4190"/>
</dbReference>
<dbReference type="AlphaFoldDB" id="A0AAW8DIE0"/>
<evidence type="ECO:0000313" key="6">
    <source>
        <dbReference type="Proteomes" id="UP001242995"/>
    </source>
</evidence>
<comment type="caution">
    <text evidence="3">The sequence shown here is derived from an EMBL/GenBank/DDBJ whole genome shotgun (WGS) entry which is preliminary data.</text>
</comment>
<keyword evidence="5" id="KW-1185">Reference proteome</keyword>
<dbReference type="EMBL" id="JAUSRG010000006">
    <property type="protein sequence ID" value="MDP9905597.1"/>
    <property type="molecule type" value="Genomic_DNA"/>
</dbReference>
<keyword evidence="1" id="KW-0812">Transmembrane</keyword>
<feature type="transmembrane region" description="Helical" evidence="1">
    <location>
        <begin position="20"/>
        <end position="45"/>
    </location>
</feature>